<gene>
    <name evidence="3" type="ORF">A6F49_09890</name>
</gene>
<dbReference type="PANTHER" id="PTHR47245">
    <property type="entry name" value="PEPTIDYLPROLYL ISOMERASE"/>
    <property type="match status" value="1"/>
</dbReference>
<dbReference type="PROSITE" id="PS51257">
    <property type="entry name" value="PROKAR_LIPOPROTEIN"/>
    <property type="match status" value="1"/>
</dbReference>
<dbReference type="InterPro" id="IPR050245">
    <property type="entry name" value="PrsA_foldase"/>
</dbReference>
<reference evidence="3 4" key="1">
    <citation type="submission" date="2016-04" db="EMBL/GenBank/DDBJ databases">
        <title>First whole genome shotgun sequence of the bacterium Enteractinococcus sp. strain UASWS1574.</title>
        <authorList>
            <person name="Crovadore J."/>
            <person name="Chablais R."/>
            <person name="Lefort F."/>
        </authorList>
    </citation>
    <scope>NUCLEOTIDE SEQUENCE [LARGE SCALE GENOMIC DNA]</scope>
    <source>
        <strain evidence="3 4">UASWS1574</strain>
    </source>
</reference>
<evidence type="ECO:0000313" key="3">
    <source>
        <dbReference type="EMBL" id="OAV61265.1"/>
    </source>
</evidence>
<feature type="region of interest" description="Disordered" evidence="1">
    <location>
        <begin position="22"/>
        <end position="50"/>
    </location>
</feature>
<evidence type="ECO:0000256" key="2">
    <source>
        <dbReference type="SAM" id="SignalP"/>
    </source>
</evidence>
<comment type="caution">
    <text evidence="3">The sequence shown here is derived from an EMBL/GenBank/DDBJ whole genome shotgun (WGS) entry which is preliminary data.</text>
</comment>
<sequence>MPKKLLLSIAAALAAFSLAACGADGDESASEETEQSQQGEQAMPEPELDNIPDVVAVVNDREISGEAFAESYEAQFQQLAMQSQMTGEEPNQDELKSQALEMMINSELLTMEAEEQGFSSSEEDVDELLSTMAEENGMESGEALMKEFEAQGLSKERVREDLHKEVLIQQVIEDLDVAEPTDDELQEMYDQQVEQLEAMNEQVEEDQAQEVPPFEEMEEQLTEQATMEKENEVLSGLLEELREQADIETHL</sequence>
<dbReference type="STRING" id="1837282.A6F49_09890"/>
<dbReference type="EMBL" id="LXEY01000017">
    <property type="protein sequence ID" value="OAV61265.1"/>
    <property type="molecule type" value="Genomic_DNA"/>
</dbReference>
<feature type="compositionally biased region" description="Acidic residues" evidence="1">
    <location>
        <begin position="24"/>
        <end position="34"/>
    </location>
</feature>
<feature type="compositionally biased region" description="Acidic residues" evidence="1">
    <location>
        <begin position="202"/>
        <end position="221"/>
    </location>
</feature>
<evidence type="ECO:0008006" key="5">
    <source>
        <dbReference type="Google" id="ProtNLM"/>
    </source>
</evidence>
<evidence type="ECO:0000256" key="1">
    <source>
        <dbReference type="SAM" id="MobiDB-lite"/>
    </source>
</evidence>
<keyword evidence="2" id="KW-0732">Signal</keyword>
<protein>
    <recommendedName>
        <fullName evidence="5">Peptidylprolyl isomerase</fullName>
    </recommendedName>
</protein>
<dbReference type="InterPro" id="IPR027304">
    <property type="entry name" value="Trigger_fact/SurA_dom_sf"/>
</dbReference>
<feature type="chain" id="PRO_5038660885" description="Peptidylprolyl isomerase" evidence="2">
    <location>
        <begin position="23"/>
        <end position="251"/>
    </location>
</feature>
<dbReference type="Proteomes" id="UP000078292">
    <property type="component" value="Unassembled WGS sequence"/>
</dbReference>
<evidence type="ECO:0000313" key="4">
    <source>
        <dbReference type="Proteomes" id="UP000078292"/>
    </source>
</evidence>
<keyword evidence="4" id="KW-1185">Reference proteome</keyword>
<name>A0A1B7M080_9MICC</name>
<feature type="signal peptide" evidence="2">
    <location>
        <begin position="1"/>
        <end position="22"/>
    </location>
</feature>
<feature type="region of interest" description="Disordered" evidence="1">
    <location>
        <begin position="200"/>
        <end position="227"/>
    </location>
</feature>
<dbReference type="AlphaFoldDB" id="A0A1B7M080"/>
<dbReference type="Pfam" id="PF13624">
    <property type="entry name" value="SurA_N_3"/>
    <property type="match status" value="1"/>
</dbReference>
<accession>A0A1B7M080</accession>
<dbReference type="OrthoDB" id="4775280at2"/>
<dbReference type="SUPFAM" id="SSF109998">
    <property type="entry name" value="Triger factor/SurA peptide-binding domain-like"/>
    <property type="match status" value="1"/>
</dbReference>
<dbReference type="PANTHER" id="PTHR47245:SF2">
    <property type="entry name" value="PEPTIDYL-PROLYL CIS-TRANS ISOMERASE HP_0175-RELATED"/>
    <property type="match status" value="1"/>
</dbReference>
<proteinExistence type="predicted"/>
<organism evidence="3 4">
    <name type="scientific">Enteractinococcus helveticum</name>
    <dbReference type="NCBI Taxonomy" id="1837282"/>
    <lineage>
        <taxon>Bacteria</taxon>
        <taxon>Bacillati</taxon>
        <taxon>Actinomycetota</taxon>
        <taxon>Actinomycetes</taxon>
        <taxon>Micrococcales</taxon>
        <taxon>Micrococcaceae</taxon>
    </lineage>
</organism>
<dbReference type="RefSeq" id="WP_043057699.1">
    <property type="nucleotide sequence ID" value="NZ_LXEY01000017.1"/>
</dbReference>
<dbReference type="Gene3D" id="1.10.4030.10">
    <property type="entry name" value="Porin chaperone SurA, peptide-binding domain"/>
    <property type="match status" value="1"/>
</dbReference>